<gene>
    <name evidence="2" type="ORF">FC699_38265</name>
</gene>
<dbReference type="Pfam" id="PF03417">
    <property type="entry name" value="AAT"/>
    <property type="match status" value="1"/>
</dbReference>
<sequence>QKLNNRRLEQSTNRYQTLYEHLNRNEQVSMDSLKGLVEREYPTGLTVHNYEEWFGTLHSVLFNLHNRTMNICFGSPLFNDW</sequence>
<reference evidence="2 3" key="1">
    <citation type="journal article" date="2019" name="Environ. Microbiol.">
        <title>An active ?-lactamase is a part of an orchestrated cell wall stress resistance network of Bacillus subtilis and related rhizosphere species.</title>
        <authorList>
            <person name="Bucher T."/>
            <person name="Keren-Paz A."/>
            <person name="Hausser J."/>
            <person name="Olender T."/>
            <person name="Cytryn E."/>
            <person name="Kolodkin-Gal I."/>
        </authorList>
    </citation>
    <scope>NUCLEOTIDE SEQUENCE [LARGE SCALE GENOMIC DNA]</scope>
    <source>
        <strain evidence="2 3">I5</strain>
    </source>
</reference>
<feature type="non-terminal residue" evidence="2">
    <location>
        <position position="81"/>
    </location>
</feature>
<dbReference type="Proteomes" id="UP000305222">
    <property type="component" value="Unassembled WGS sequence"/>
</dbReference>
<dbReference type="InterPro" id="IPR005079">
    <property type="entry name" value="Peptidase_C45_hydrolase"/>
</dbReference>
<dbReference type="AlphaFoldDB" id="A0A4U2ZHR8"/>
<dbReference type="Gene3D" id="3.60.60.10">
    <property type="entry name" value="Penicillin V Acylase, Chain A"/>
    <property type="match status" value="1"/>
</dbReference>
<feature type="domain" description="Peptidase C45 hydrolase" evidence="1">
    <location>
        <begin position="2"/>
        <end position="76"/>
    </location>
</feature>
<organism evidence="2 3">
    <name type="scientific">Bacillus wiedmannii</name>
    <dbReference type="NCBI Taxonomy" id="1890302"/>
    <lineage>
        <taxon>Bacteria</taxon>
        <taxon>Bacillati</taxon>
        <taxon>Bacillota</taxon>
        <taxon>Bacilli</taxon>
        <taxon>Bacillales</taxon>
        <taxon>Bacillaceae</taxon>
        <taxon>Bacillus</taxon>
        <taxon>Bacillus cereus group</taxon>
    </lineage>
</organism>
<comment type="caution">
    <text evidence="2">The sequence shown here is derived from an EMBL/GenBank/DDBJ whole genome shotgun (WGS) entry which is preliminary data.</text>
</comment>
<evidence type="ECO:0000259" key="1">
    <source>
        <dbReference type="Pfam" id="PF03417"/>
    </source>
</evidence>
<feature type="non-terminal residue" evidence="2">
    <location>
        <position position="1"/>
    </location>
</feature>
<protein>
    <submittedName>
        <fullName evidence="2">Choloylglycine hydrolase</fullName>
    </submittedName>
</protein>
<dbReference type="GO" id="GO:0016787">
    <property type="term" value="F:hydrolase activity"/>
    <property type="evidence" value="ECO:0007669"/>
    <property type="project" value="UniProtKB-KW"/>
</dbReference>
<dbReference type="EMBL" id="SZON01004093">
    <property type="protein sequence ID" value="TKI74028.1"/>
    <property type="molecule type" value="Genomic_DNA"/>
</dbReference>
<proteinExistence type="predicted"/>
<name>A0A4U2ZHR8_9BACI</name>
<evidence type="ECO:0000313" key="2">
    <source>
        <dbReference type="EMBL" id="TKI74028.1"/>
    </source>
</evidence>
<keyword evidence="2" id="KW-0378">Hydrolase</keyword>
<evidence type="ECO:0000313" key="3">
    <source>
        <dbReference type="Proteomes" id="UP000305222"/>
    </source>
</evidence>
<accession>A0A4U2ZHR8</accession>